<feature type="compositionally biased region" description="Basic and acidic residues" evidence="1">
    <location>
        <begin position="13"/>
        <end position="41"/>
    </location>
</feature>
<organism evidence="2 3">
    <name type="scientific">Actinia tenebrosa</name>
    <name type="common">Australian red waratah sea anemone</name>
    <dbReference type="NCBI Taxonomy" id="6105"/>
    <lineage>
        <taxon>Eukaryota</taxon>
        <taxon>Metazoa</taxon>
        <taxon>Cnidaria</taxon>
        <taxon>Anthozoa</taxon>
        <taxon>Hexacorallia</taxon>
        <taxon>Actiniaria</taxon>
        <taxon>Actiniidae</taxon>
        <taxon>Actinia</taxon>
    </lineage>
</organism>
<reference evidence="3" key="1">
    <citation type="submission" date="2025-08" db="UniProtKB">
        <authorList>
            <consortium name="RefSeq"/>
        </authorList>
    </citation>
    <scope>IDENTIFICATION</scope>
    <source>
        <tissue evidence="3">Tentacle</tissue>
    </source>
</reference>
<gene>
    <name evidence="3" type="primary">LOC116292138</name>
</gene>
<name>A0A6P8HHD3_ACTTE</name>
<dbReference type="GeneID" id="116292138"/>
<protein>
    <submittedName>
        <fullName evidence="3">Uncharacterized protein LOC116292138</fullName>
    </submittedName>
</protein>
<sequence length="272" mass="31580">MEDSKEDVPPEQEEVKDSQKKGDRKEKSKDKRPESKLDKKTQKLIADLKRCKIQMEEAKKAIQKPPVKLFTPDIFNSLSPYYNVYTVNYLLKDLENQDQSPLRQPWGQRATALGLPDPELSLKMDKIPGPVNPSRIPGTLFRSKTWAKNIVDPEKNLGSTRLPPLPMPSVPKFHHATFQPHKMTFDELQNFRTEMKNVLVEMEEKRAKKDYDRTLKDWERMNLSELKSLPPQSRYHVKKAIHSYLGTSQGSAKALRPLTKEIWDEKSDQMVK</sequence>
<dbReference type="KEGG" id="aten:116292138"/>
<feature type="region of interest" description="Disordered" evidence="1">
    <location>
        <begin position="1"/>
        <end position="41"/>
    </location>
</feature>
<feature type="compositionally biased region" description="Acidic residues" evidence="1">
    <location>
        <begin position="1"/>
        <end position="12"/>
    </location>
</feature>
<dbReference type="AlphaFoldDB" id="A0A6P8HHD3"/>
<evidence type="ECO:0000313" key="2">
    <source>
        <dbReference type="Proteomes" id="UP000515163"/>
    </source>
</evidence>
<dbReference type="OrthoDB" id="5975019at2759"/>
<dbReference type="Proteomes" id="UP000515163">
    <property type="component" value="Unplaced"/>
</dbReference>
<dbReference type="InParanoid" id="A0A6P8HHD3"/>
<evidence type="ECO:0000313" key="3">
    <source>
        <dbReference type="RefSeq" id="XP_031555251.1"/>
    </source>
</evidence>
<keyword evidence="2" id="KW-1185">Reference proteome</keyword>
<accession>A0A6P8HHD3</accession>
<proteinExistence type="predicted"/>
<evidence type="ECO:0000256" key="1">
    <source>
        <dbReference type="SAM" id="MobiDB-lite"/>
    </source>
</evidence>
<dbReference type="RefSeq" id="XP_031555251.1">
    <property type="nucleotide sequence ID" value="XM_031699391.1"/>
</dbReference>